<feature type="domain" description="SANT" evidence="15">
    <location>
        <begin position="347"/>
        <end position="399"/>
    </location>
</feature>
<keyword evidence="9" id="KW-0805">Transcription regulation</keyword>
<keyword evidence="3" id="KW-0597">Phosphoprotein</keyword>
<feature type="region of interest" description="Disordered" evidence="12">
    <location>
        <begin position="1"/>
        <end position="60"/>
    </location>
</feature>
<dbReference type="Gene3D" id="4.10.1240.50">
    <property type="match status" value="1"/>
</dbReference>
<dbReference type="CDD" id="cd11661">
    <property type="entry name" value="SANT_MTA3_like"/>
    <property type="match status" value="1"/>
</dbReference>
<feature type="region of interest" description="Disordered" evidence="12">
    <location>
        <begin position="493"/>
        <end position="759"/>
    </location>
</feature>
<feature type="compositionally biased region" description="Pro residues" evidence="12">
    <location>
        <begin position="724"/>
        <end position="742"/>
    </location>
</feature>
<keyword evidence="4" id="KW-0479">Metal-binding</keyword>
<feature type="compositionally biased region" description="Pro residues" evidence="12">
    <location>
        <begin position="1404"/>
        <end position="1417"/>
    </location>
</feature>
<dbReference type="InterPro" id="IPR017884">
    <property type="entry name" value="SANT_dom"/>
</dbReference>
<gene>
    <name evidence="16" type="ORF">Pcinc_025448</name>
</gene>
<dbReference type="InterPro" id="IPR001025">
    <property type="entry name" value="BAH_dom"/>
</dbReference>
<keyword evidence="5" id="KW-0863">Zinc-finger</keyword>
<feature type="compositionally biased region" description="Low complexity" evidence="12">
    <location>
        <begin position="879"/>
        <end position="896"/>
    </location>
</feature>
<feature type="region of interest" description="Disordered" evidence="12">
    <location>
        <begin position="401"/>
        <end position="456"/>
    </location>
</feature>
<dbReference type="Gene3D" id="1.10.10.60">
    <property type="entry name" value="Homeodomain-like"/>
    <property type="match status" value="1"/>
</dbReference>
<dbReference type="FunFam" id="2.30.30.490:FF:000023">
    <property type="entry name" value="Egg-laying defective protein 27"/>
    <property type="match status" value="1"/>
</dbReference>
<evidence type="ECO:0008006" key="18">
    <source>
        <dbReference type="Google" id="ProtNLM"/>
    </source>
</evidence>
<reference evidence="16" key="1">
    <citation type="submission" date="2023-10" db="EMBL/GenBank/DDBJ databases">
        <title>Genome assemblies of two species of porcelain crab, Petrolisthes cinctipes and Petrolisthes manimaculis (Anomura: Porcellanidae).</title>
        <authorList>
            <person name="Angst P."/>
        </authorList>
    </citation>
    <scope>NUCLEOTIDE SEQUENCE</scope>
    <source>
        <strain evidence="16">PB745_01</strain>
        <tissue evidence="16">Gill</tissue>
    </source>
</reference>
<dbReference type="SMART" id="SM01189">
    <property type="entry name" value="ELM2"/>
    <property type="match status" value="1"/>
</dbReference>
<evidence type="ECO:0000256" key="9">
    <source>
        <dbReference type="ARBA" id="ARBA00023015"/>
    </source>
</evidence>
<feature type="compositionally biased region" description="Pro residues" evidence="12">
    <location>
        <begin position="1841"/>
        <end position="1861"/>
    </location>
</feature>
<feature type="domain" description="BAH" evidence="13">
    <location>
        <begin position="99"/>
        <end position="236"/>
    </location>
</feature>
<feature type="compositionally biased region" description="Pro residues" evidence="12">
    <location>
        <begin position="1632"/>
        <end position="1649"/>
    </location>
</feature>
<dbReference type="PROSITE" id="PS51038">
    <property type="entry name" value="BAH"/>
    <property type="match status" value="1"/>
</dbReference>
<dbReference type="SUPFAM" id="SSF46689">
    <property type="entry name" value="Homeodomain-like"/>
    <property type="match status" value="1"/>
</dbReference>
<dbReference type="Pfam" id="PF00320">
    <property type="entry name" value="GATA"/>
    <property type="match status" value="1"/>
</dbReference>
<evidence type="ECO:0000256" key="1">
    <source>
        <dbReference type="ARBA" id="ARBA00004123"/>
    </source>
</evidence>
<feature type="compositionally biased region" description="Basic and acidic residues" evidence="12">
    <location>
        <begin position="517"/>
        <end position="532"/>
    </location>
</feature>
<feature type="compositionally biased region" description="Pro residues" evidence="12">
    <location>
        <begin position="1468"/>
        <end position="1480"/>
    </location>
</feature>
<evidence type="ECO:0000259" key="14">
    <source>
        <dbReference type="PROSITE" id="PS51156"/>
    </source>
</evidence>
<dbReference type="InterPro" id="IPR001005">
    <property type="entry name" value="SANT/Myb"/>
</dbReference>
<feature type="compositionally biased region" description="Basic and acidic residues" evidence="12">
    <location>
        <begin position="1556"/>
        <end position="1589"/>
    </location>
</feature>
<dbReference type="InterPro" id="IPR002951">
    <property type="entry name" value="Atrophin-like"/>
</dbReference>
<dbReference type="Pfam" id="PF01426">
    <property type="entry name" value="BAH"/>
    <property type="match status" value="1"/>
</dbReference>
<feature type="compositionally biased region" description="Low complexity" evidence="12">
    <location>
        <begin position="1394"/>
        <end position="1403"/>
    </location>
</feature>
<protein>
    <recommendedName>
        <fullName evidence="18">Arginine-glutamic acid dipeptide repeats protein</fullName>
    </recommendedName>
</protein>
<dbReference type="GO" id="GO:0043565">
    <property type="term" value="F:sequence-specific DNA binding"/>
    <property type="evidence" value="ECO:0007669"/>
    <property type="project" value="InterPro"/>
</dbReference>
<dbReference type="SMART" id="SM00717">
    <property type="entry name" value="SANT"/>
    <property type="match status" value="1"/>
</dbReference>
<feature type="compositionally biased region" description="Basic and acidic residues" evidence="12">
    <location>
        <begin position="553"/>
        <end position="568"/>
    </location>
</feature>
<evidence type="ECO:0000256" key="10">
    <source>
        <dbReference type="ARBA" id="ARBA00023163"/>
    </source>
</evidence>
<dbReference type="Pfam" id="PF03154">
    <property type="entry name" value="Atrophin-1"/>
    <property type="match status" value="1"/>
</dbReference>
<dbReference type="PANTHER" id="PTHR13859">
    <property type="entry name" value="ATROPHIN-RELATED"/>
    <property type="match status" value="1"/>
</dbReference>
<dbReference type="PANTHER" id="PTHR13859:SF11">
    <property type="entry name" value="GRUNGE, ISOFORM J"/>
    <property type="match status" value="1"/>
</dbReference>
<feature type="compositionally biased region" description="Low complexity" evidence="12">
    <location>
        <begin position="665"/>
        <end position="713"/>
    </location>
</feature>
<proteinExistence type="predicted"/>
<evidence type="ECO:0000256" key="6">
    <source>
        <dbReference type="ARBA" id="ARBA00022833"/>
    </source>
</evidence>
<feature type="domain" description="ELM2" evidence="14">
    <location>
        <begin position="237"/>
        <end position="343"/>
    </location>
</feature>
<feature type="region of interest" description="Disordered" evidence="12">
    <location>
        <begin position="783"/>
        <end position="957"/>
    </location>
</feature>
<evidence type="ECO:0000259" key="13">
    <source>
        <dbReference type="PROSITE" id="PS51038"/>
    </source>
</evidence>
<feature type="compositionally biased region" description="Pro residues" evidence="12">
    <location>
        <begin position="902"/>
        <end position="920"/>
    </location>
</feature>
<dbReference type="GO" id="GO:0003682">
    <property type="term" value="F:chromatin binding"/>
    <property type="evidence" value="ECO:0007669"/>
    <property type="project" value="InterPro"/>
</dbReference>
<dbReference type="FunFam" id="4.10.1240.50:FF:000004">
    <property type="entry name" value="arginine-glutamic acid dipeptide repeats protein-like"/>
    <property type="match status" value="1"/>
</dbReference>
<evidence type="ECO:0000256" key="7">
    <source>
        <dbReference type="ARBA" id="ARBA00022843"/>
    </source>
</evidence>
<keyword evidence="8" id="KW-0007">Acetylation</keyword>
<feature type="region of interest" description="Disordered" evidence="12">
    <location>
        <begin position="1281"/>
        <end position="1650"/>
    </location>
</feature>
<dbReference type="InterPro" id="IPR000679">
    <property type="entry name" value="Znf_GATA"/>
</dbReference>
<dbReference type="Gene3D" id="2.30.30.490">
    <property type="match status" value="1"/>
</dbReference>
<feature type="compositionally biased region" description="Low complexity" evidence="12">
    <location>
        <begin position="1830"/>
        <end position="1840"/>
    </location>
</feature>
<evidence type="ECO:0000313" key="17">
    <source>
        <dbReference type="Proteomes" id="UP001286313"/>
    </source>
</evidence>
<keyword evidence="6" id="KW-0862">Zinc</keyword>
<dbReference type="SMART" id="SM00401">
    <property type="entry name" value="ZnF_GATA"/>
    <property type="match status" value="1"/>
</dbReference>
<dbReference type="InterPro" id="IPR009057">
    <property type="entry name" value="Homeodomain-like_sf"/>
</dbReference>
<dbReference type="CDD" id="cd04709">
    <property type="entry name" value="BAH_MTA"/>
    <property type="match status" value="1"/>
</dbReference>
<feature type="compositionally biased region" description="Basic and acidic residues" evidence="12">
    <location>
        <begin position="1502"/>
        <end position="1523"/>
    </location>
</feature>
<keyword evidence="11" id="KW-0539">Nucleus</keyword>
<dbReference type="GO" id="GO:0008270">
    <property type="term" value="F:zinc ion binding"/>
    <property type="evidence" value="ECO:0007669"/>
    <property type="project" value="UniProtKB-KW"/>
</dbReference>
<feature type="compositionally biased region" description="Basic and acidic residues" evidence="12">
    <location>
        <begin position="1218"/>
        <end position="1240"/>
    </location>
</feature>
<dbReference type="CDD" id="cd00202">
    <property type="entry name" value="ZnF_GATA"/>
    <property type="match status" value="1"/>
</dbReference>
<feature type="compositionally biased region" description="Basic and acidic residues" evidence="12">
    <location>
        <begin position="1"/>
        <end position="11"/>
    </location>
</feature>
<dbReference type="Proteomes" id="UP001286313">
    <property type="component" value="Unassembled WGS sequence"/>
</dbReference>
<keyword evidence="2" id="KW-1017">Isopeptide bond</keyword>
<comment type="caution">
    <text evidence="16">The sequence shown here is derived from an EMBL/GenBank/DDBJ whole genome shotgun (WGS) entry which is preliminary data.</text>
</comment>
<evidence type="ECO:0000256" key="12">
    <source>
        <dbReference type="SAM" id="MobiDB-lite"/>
    </source>
</evidence>
<keyword evidence="17" id="KW-1185">Reference proteome</keyword>
<dbReference type="PROSITE" id="PS51293">
    <property type="entry name" value="SANT"/>
    <property type="match status" value="1"/>
</dbReference>
<dbReference type="FunFam" id="1.10.10.60:FF:000052">
    <property type="entry name" value="Arginine-glutamic acid dipeptide (RE) repeats"/>
    <property type="match status" value="1"/>
</dbReference>
<feature type="region of interest" description="Disordered" evidence="12">
    <location>
        <begin position="1830"/>
        <end position="1867"/>
    </location>
</feature>
<dbReference type="PROSITE" id="PS51156">
    <property type="entry name" value="ELM2"/>
    <property type="match status" value="1"/>
</dbReference>
<dbReference type="SUPFAM" id="SSF57716">
    <property type="entry name" value="Glucocorticoid receptor-like (DNA-binding domain)"/>
    <property type="match status" value="1"/>
</dbReference>
<organism evidence="16 17">
    <name type="scientific">Petrolisthes cinctipes</name>
    <name type="common">Flat porcelain crab</name>
    <dbReference type="NCBI Taxonomy" id="88211"/>
    <lineage>
        <taxon>Eukaryota</taxon>
        <taxon>Metazoa</taxon>
        <taxon>Ecdysozoa</taxon>
        <taxon>Arthropoda</taxon>
        <taxon>Crustacea</taxon>
        <taxon>Multicrustacea</taxon>
        <taxon>Malacostraca</taxon>
        <taxon>Eumalacostraca</taxon>
        <taxon>Eucarida</taxon>
        <taxon>Decapoda</taxon>
        <taxon>Pleocyemata</taxon>
        <taxon>Anomura</taxon>
        <taxon>Galatheoidea</taxon>
        <taxon>Porcellanidae</taxon>
        <taxon>Petrolisthes</taxon>
    </lineage>
</organism>
<sequence length="1910" mass="205398">MTTTDRGKVVEEGDNGGGGGCDTPSEPPPSSTPSSSSNSSSASIPPSGVLVPGGPKGPDGTVIEEVMTAVVGKKQPVRGQAFRAPNGEYVSYLCTDDNTLYRPGDSVYIESQRADQPFFICSIQEFRRSKRDTLMVNIKWFYRPSEVPETVYQRLAQDRNTENNNKSLVTDDPVIKSRELFISDATDTYPVSVLRGLCRVDHYSDIHSVRDFNPEDNSFFYILGYNPETRRLASTQGEIRVGPSHQAKLPEYRGNVVVDERPEVCAEWEEQRWVPGASLDTDLLMYLRAARSMAAFAGLCDGGSTTDGCNAASRDDTTINALEMLHNSDYDHGKALQALVKCPVPDGIEKKWSEDERKRFQKGLRQYGKNFFRIRKDLLPHKETSELVSFYYLWKKTPAAAGHRPHRRHRRQNVLRRIRTPRAQRNTGPSDPLDPSSASEKDDDSDDSDSKDRQGYHCRHCYTTSSRDWHHAGKDKQLLCYECRIHFKRYGDLPVITNPRDPPPGSGRPPPNPPTEEDLRMRTRTRSKEISTRHRVARRSRANTPDITDECPTPDRRTPDRRTPDARTARHSASPAPKKGEDKNSTRRVKRSLGPDDVSGPSTPSKRRRNGGDMSGLSSDESSDEGDGGSGDPNSPSPPAPATPTVSSPQQHEPTPVPTSSVMQPSTTTITITTTTTPTPTTTTTITSSTVVHTTTTTTTTTIPSSVTTSTIPALPISSAAPTLPQPPQPQPPPPPPPPPLPQVAHPASTASSGPIMVPAIPSTTITSAPTLSLPTISTAAVTSTASTPAPTLVPPPSLTSTPQQPQQQPQQQQQQQQQPQQQQQQPQQQQPQPQQPQLHLPPQTSLHGPHSSPTISCKPRQLIPSGTMWPGGVPVPGSPIISSSTPATSVTPTGPITVSQVPPPGWGGMVQPPPHPSPAVPRLSPSSLVPPPAHSGALVQPQPISRLPAPTPLSQSPAVSQYKPGIIASAVPSTSNIIIPGLNRPIVSGGRILSAPQVVNPVASRSSSLTVVAPVASVGLATTSAVSTTTVCSSVRPVTCTSMEDRGSVVRAPVTSVPHSVLTNIPHTQPTSQDKPPIKIKTEADVVRYSPGVHHPALRPAAIHGYPPQPTNSNSSVTQPPPPATISAVPRVSPATSTYAAVVANPPPSIPSAPQRSAHLPSASIPSYPPAVGIIKPEQIKREPELSRPEKLKYEHPSVSSESFKLEIPKHEPKLEIKQERNDRPEIIAEIKSEPRPEMKSTSSNSSVIPPPTSLTSLPAHLPIPGYPYHYSPYGYPLPMQYPYPTHPRTSTHHRPQSPLQRPSSTGSSVPTSVPAPGLTSRVSPCSVSLASVSSTLSTSSSINKPAPAPIAHAPPPHLSPVIFSSRPGVPPHLTSPSKLPANQPSPLPPGLRPSGPASGLPGVPPGLPPGLPPGMIPTTTGPSPLPTPPAAHTGPVVKPPSLPINLSQPPVPAPGQPPTTQALPATVPPSHPTYPGGPPSNLGGGIGIQDGDDHDDDDDLPVHREPSPEPKIEDSEFHRSESAIFLRHWNRGEFNSCTRTDLTFKPVPNSQLARKREERLRKQAEKEREERERIQRKASTPDKRDTPKPSSSSEGVSLYERMQPRNPVDTPALSRLGEYARSPVGLSPGPGRPPPGLGLPPGLPTAPPGLDRLDLLHYGGSLGSMAALYPAGSQERLELEARERDLRDLRERELTDRLKQEMLKRPLNPADPGYPHALSSHWLSAGRFPGLPPPVSLASAFPHSHALYPPPTSVTSALIASERDRLERLGLPATTLGLSAAATPSDNPLASSTAERLALADHMHRMQMINEVHAHTHSHAHTHLHLHPGAAAAAAASYPPRPPLLRPGDPPPPHLPHGYPPQSHHAAALLGRPYEELVHISAAHEQLQRQMMMERERFPHLPGGPFRP</sequence>
<feature type="compositionally biased region" description="Low complexity" evidence="12">
    <location>
        <begin position="1328"/>
        <end position="1343"/>
    </location>
</feature>
<feature type="compositionally biased region" description="Polar residues" evidence="12">
    <location>
        <begin position="843"/>
        <end position="856"/>
    </location>
</feature>
<feature type="compositionally biased region" description="Low complexity" evidence="12">
    <location>
        <begin position="799"/>
        <end position="838"/>
    </location>
</feature>
<evidence type="ECO:0000256" key="5">
    <source>
        <dbReference type="ARBA" id="ARBA00022771"/>
    </source>
</evidence>
<feature type="compositionally biased region" description="Acidic residues" evidence="12">
    <location>
        <begin position="1492"/>
        <end position="1501"/>
    </location>
</feature>
<dbReference type="GO" id="GO:0003714">
    <property type="term" value="F:transcription corepressor activity"/>
    <property type="evidence" value="ECO:0007669"/>
    <property type="project" value="TreeGrafter"/>
</dbReference>
<dbReference type="GO" id="GO:0005634">
    <property type="term" value="C:nucleus"/>
    <property type="evidence" value="ECO:0007669"/>
    <property type="project" value="UniProtKB-SubCell"/>
</dbReference>
<dbReference type="EMBL" id="JAWQEG010002864">
    <property type="protein sequence ID" value="KAK3869237.1"/>
    <property type="molecule type" value="Genomic_DNA"/>
</dbReference>
<name>A0AAE1F9W2_PETCI</name>
<keyword evidence="7" id="KW-0832">Ubl conjugation</keyword>
<evidence type="ECO:0000259" key="15">
    <source>
        <dbReference type="PROSITE" id="PS51293"/>
    </source>
</evidence>
<feature type="compositionally biased region" description="Low complexity" evidence="12">
    <location>
        <begin position="32"/>
        <end position="47"/>
    </location>
</feature>
<comment type="subcellular location">
    <subcellularLocation>
        <location evidence="1">Nucleus</location>
    </subcellularLocation>
</comment>
<feature type="compositionally biased region" description="Low complexity" evidence="12">
    <location>
        <begin position="1304"/>
        <end position="1319"/>
    </location>
</feature>
<feature type="region of interest" description="Disordered" evidence="12">
    <location>
        <begin position="1218"/>
        <end position="1256"/>
    </location>
</feature>
<dbReference type="InterPro" id="IPR000949">
    <property type="entry name" value="ELM2_dom"/>
</dbReference>
<evidence type="ECO:0000256" key="11">
    <source>
        <dbReference type="ARBA" id="ARBA00023242"/>
    </source>
</evidence>
<feature type="region of interest" description="Disordered" evidence="12">
    <location>
        <begin position="1098"/>
        <end position="1130"/>
    </location>
</feature>
<dbReference type="SMART" id="SM00439">
    <property type="entry name" value="BAH"/>
    <property type="match status" value="1"/>
</dbReference>
<feature type="compositionally biased region" description="Polar residues" evidence="12">
    <location>
        <begin position="650"/>
        <end position="664"/>
    </location>
</feature>
<evidence type="ECO:0000256" key="8">
    <source>
        <dbReference type="ARBA" id="ARBA00022990"/>
    </source>
</evidence>
<accession>A0AAE1F9W2</accession>
<evidence type="ECO:0000256" key="3">
    <source>
        <dbReference type="ARBA" id="ARBA00022553"/>
    </source>
</evidence>
<dbReference type="Pfam" id="PF01448">
    <property type="entry name" value="ELM2"/>
    <property type="match status" value="1"/>
</dbReference>
<evidence type="ECO:0000313" key="16">
    <source>
        <dbReference type="EMBL" id="KAK3869237.1"/>
    </source>
</evidence>
<dbReference type="InterPro" id="IPR043151">
    <property type="entry name" value="BAH_sf"/>
</dbReference>
<feature type="compositionally biased region" description="Pro residues" evidence="12">
    <location>
        <begin position="500"/>
        <end position="514"/>
    </location>
</feature>
<feature type="compositionally biased region" description="Basic residues" evidence="12">
    <location>
        <begin position="403"/>
        <end position="422"/>
    </location>
</feature>
<feature type="compositionally biased region" description="Pro residues" evidence="12">
    <location>
        <begin position="1348"/>
        <end position="1360"/>
    </location>
</feature>
<evidence type="ECO:0000256" key="4">
    <source>
        <dbReference type="ARBA" id="ARBA00022723"/>
    </source>
</evidence>
<keyword evidence="10" id="KW-0804">Transcription</keyword>
<evidence type="ECO:0000256" key="2">
    <source>
        <dbReference type="ARBA" id="ARBA00022499"/>
    </source>
</evidence>